<dbReference type="Gene3D" id="3.30.40.10">
    <property type="entry name" value="Zinc/RING finger domain, C3HC4 (zinc finger)"/>
    <property type="match status" value="1"/>
</dbReference>
<evidence type="ECO:0000256" key="5">
    <source>
        <dbReference type="SAM" id="Coils"/>
    </source>
</evidence>
<dbReference type="Gene3D" id="3.30.160.60">
    <property type="entry name" value="Classic Zinc Finger"/>
    <property type="match status" value="1"/>
</dbReference>
<dbReference type="InterPro" id="IPR000315">
    <property type="entry name" value="Znf_B-box"/>
</dbReference>
<keyword evidence="3" id="KW-0862">Zinc</keyword>
<feature type="compositionally biased region" description="Polar residues" evidence="6">
    <location>
        <begin position="222"/>
        <end position="234"/>
    </location>
</feature>
<dbReference type="GeneID" id="110983834"/>
<dbReference type="InterPro" id="IPR001841">
    <property type="entry name" value="Znf_RING"/>
</dbReference>
<dbReference type="InterPro" id="IPR027370">
    <property type="entry name" value="Znf-RING_euk"/>
</dbReference>
<dbReference type="Pfam" id="PF13445">
    <property type="entry name" value="zf-RING_UBOX"/>
    <property type="match status" value="1"/>
</dbReference>
<dbReference type="SUPFAM" id="SSF57850">
    <property type="entry name" value="RING/U-box"/>
    <property type="match status" value="1"/>
</dbReference>
<evidence type="ECO:0000256" key="2">
    <source>
        <dbReference type="ARBA" id="ARBA00022771"/>
    </source>
</evidence>
<feature type="compositionally biased region" description="Basic and acidic residues" evidence="6">
    <location>
        <begin position="235"/>
        <end position="259"/>
    </location>
</feature>
<dbReference type="PROSITE" id="PS50089">
    <property type="entry name" value="ZF_RING_2"/>
    <property type="match status" value="1"/>
</dbReference>
<accession>A0A8B7Z708</accession>
<dbReference type="SUPFAM" id="SSF57845">
    <property type="entry name" value="B-box zinc-binding domain"/>
    <property type="match status" value="1"/>
</dbReference>
<dbReference type="InterPro" id="IPR013083">
    <property type="entry name" value="Znf_RING/FYVE/PHD"/>
</dbReference>
<evidence type="ECO:0000259" key="7">
    <source>
        <dbReference type="PROSITE" id="PS50089"/>
    </source>
</evidence>
<gene>
    <name evidence="9" type="primary">LOC110983834</name>
</gene>
<feature type="region of interest" description="Disordered" evidence="6">
    <location>
        <begin position="210"/>
        <end position="317"/>
    </location>
</feature>
<dbReference type="InterPro" id="IPR017907">
    <property type="entry name" value="Znf_RING_CS"/>
</dbReference>
<dbReference type="PANTHER" id="PTHR25462:SF296">
    <property type="entry name" value="MEIOTIC P26, ISOFORM F"/>
    <property type="match status" value="1"/>
</dbReference>
<keyword evidence="5" id="KW-0175">Coiled coil</keyword>
<evidence type="ECO:0000313" key="9">
    <source>
        <dbReference type="RefSeq" id="XP_022099106.1"/>
    </source>
</evidence>
<keyword evidence="2 4" id="KW-0863">Zinc-finger</keyword>
<keyword evidence="8" id="KW-1185">Reference proteome</keyword>
<evidence type="ECO:0000256" key="6">
    <source>
        <dbReference type="SAM" id="MobiDB-lite"/>
    </source>
</evidence>
<evidence type="ECO:0000256" key="4">
    <source>
        <dbReference type="PROSITE-ProRule" id="PRU00175"/>
    </source>
</evidence>
<feature type="domain" description="RING-type" evidence="7">
    <location>
        <begin position="23"/>
        <end position="74"/>
    </location>
</feature>
<reference evidence="9" key="1">
    <citation type="submission" date="2025-08" db="UniProtKB">
        <authorList>
            <consortium name="RefSeq"/>
        </authorList>
    </citation>
    <scope>IDENTIFICATION</scope>
</reference>
<dbReference type="SMART" id="SM00336">
    <property type="entry name" value="BBOX"/>
    <property type="match status" value="1"/>
</dbReference>
<dbReference type="PANTHER" id="PTHR25462">
    <property type="entry name" value="BONUS, ISOFORM C-RELATED"/>
    <property type="match status" value="1"/>
</dbReference>
<dbReference type="KEGG" id="aplc:110983834"/>
<keyword evidence="1" id="KW-0479">Metal-binding</keyword>
<name>A0A8B7Z708_ACAPL</name>
<evidence type="ECO:0000256" key="3">
    <source>
        <dbReference type="ARBA" id="ARBA00022833"/>
    </source>
</evidence>
<dbReference type="RefSeq" id="XP_022099106.1">
    <property type="nucleotide sequence ID" value="XM_022243414.1"/>
</dbReference>
<sequence>MGVWERRSQIYQVPISKTSKMSCAICMDQFKQPKVLRCGHTFCLACIEHWYESKHRHSSRKDGSGRRVVRCPACLRYTPVPPASADNDGFPSLPTNFALLEALEASSIRLFEDDEDDRPSTSWMCRTHLGKLLEFQCETCDGQLVCRQCVDSQHRPDAGHRIGSLVSLVRRQNAERAELEQMVMELQVRNMELTECNAILQLDTLDRHENSSARKNVVPIAQKSTPDSVTAQEAETNKTKSKSRSEEPQERINVVDKRKPPPIPPGSKTKSLPTKYGLPAPPAPPCFGNGRQRRTRPPPQALTSSTIHKPRSDVAQE</sequence>
<protein>
    <submittedName>
        <fullName evidence="9">Tripartite motif-containing protein 2-like</fullName>
    </submittedName>
</protein>
<feature type="coiled-coil region" evidence="5">
    <location>
        <begin position="169"/>
        <end position="196"/>
    </location>
</feature>
<dbReference type="PROSITE" id="PS00518">
    <property type="entry name" value="ZF_RING_1"/>
    <property type="match status" value="1"/>
</dbReference>
<dbReference type="AlphaFoldDB" id="A0A8B7Z708"/>
<dbReference type="Proteomes" id="UP000694845">
    <property type="component" value="Unplaced"/>
</dbReference>
<dbReference type="SMART" id="SM00184">
    <property type="entry name" value="RING"/>
    <property type="match status" value="1"/>
</dbReference>
<organism evidence="8 9">
    <name type="scientific">Acanthaster planci</name>
    <name type="common">Crown-of-thorns starfish</name>
    <dbReference type="NCBI Taxonomy" id="133434"/>
    <lineage>
        <taxon>Eukaryota</taxon>
        <taxon>Metazoa</taxon>
        <taxon>Echinodermata</taxon>
        <taxon>Eleutherozoa</taxon>
        <taxon>Asterozoa</taxon>
        <taxon>Asteroidea</taxon>
        <taxon>Valvatacea</taxon>
        <taxon>Valvatida</taxon>
        <taxon>Acanthasteridae</taxon>
        <taxon>Acanthaster</taxon>
    </lineage>
</organism>
<proteinExistence type="predicted"/>
<dbReference type="OrthoDB" id="111250at2759"/>
<dbReference type="Pfam" id="PF00643">
    <property type="entry name" value="zf-B_box"/>
    <property type="match status" value="1"/>
</dbReference>
<dbReference type="InterPro" id="IPR047153">
    <property type="entry name" value="TRIM45/56/19-like"/>
</dbReference>
<dbReference type="GO" id="GO:0008270">
    <property type="term" value="F:zinc ion binding"/>
    <property type="evidence" value="ECO:0007669"/>
    <property type="project" value="UniProtKB-KW"/>
</dbReference>
<evidence type="ECO:0000313" key="8">
    <source>
        <dbReference type="Proteomes" id="UP000694845"/>
    </source>
</evidence>
<evidence type="ECO:0000256" key="1">
    <source>
        <dbReference type="ARBA" id="ARBA00022723"/>
    </source>
</evidence>